<keyword evidence="1" id="KW-1133">Transmembrane helix</keyword>
<dbReference type="RefSeq" id="WP_087110788.1">
    <property type="nucleotide sequence ID" value="NZ_FUKM01000057.1"/>
</dbReference>
<evidence type="ECO:0000313" key="2">
    <source>
        <dbReference type="EMBL" id="MBE0404951.1"/>
    </source>
</evidence>
<feature type="transmembrane region" description="Helical" evidence="1">
    <location>
        <begin position="128"/>
        <end position="146"/>
    </location>
</feature>
<dbReference type="OrthoDB" id="5190099at2"/>
<dbReference type="EMBL" id="RRZC01000021">
    <property type="protein sequence ID" value="MBE0404951.1"/>
    <property type="molecule type" value="Genomic_DNA"/>
</dbReference>
<reference evidence="3 4" key="1">
    <citation type="submission" date="2017-02" db="EMBL/GenBank/DDBJ databases">
        <authorList>
            <person name="Dridi B."/>
        </authorList>
    </citation>
    <scope>NUCLEOTIDE SEQUENCE [LARGE SCALE GENOMIC DNA]</scope>
    <source>
        <strain evidence="3 4">JB380</strain>
    </source>
</reference>
<dbReference type="Proteomes" id="UP000754821">
    <property type="component" value="Unassembled WGS sequence"/>
</dbReference>
<evidence type="ECO:0000313" key="5">
    <source>
        <dbReference type="Proteomes" id="UP000754821"/>
    </source>
</evidence>
<dbReference type="Proteomes" id="UP000196331">
    <property type="component" value="Unassembled WGS sequence"/>
</dbReference>
<keyword evidence="5" id="KW-1185">Reference proteome</keyword>
<evidence type="ECO:0000256" key="1">
    <source>
        <dbReference type="SAM" id="Phobius"/>
    </source>
</evidence>
<dbReference type="EMBL" id="FUKM01000057">
    <property type="protein sequence ID" value="SJN14580.1"/>
    <property type="molecule type" value="Genomic_DNA"/>
</dbReference>
<accession>A0A1R4I447</accession>
<evidence type="ECO:0000313" key="3">
    <source>
        <dbReference type="EMBL" id="SJN14580.1"/>
    </source>
</evidence>
<gene>
    <name evidence="3" type="ORF">CZ787_15855</name>
    <name evidence="2" type="ORF">EI163_15530</name>
</gene>
<comment type="caution">
    <text evidence="3">The sequence shown here is derived from an EMBL/GenBank/DDBJ whole genome shotgun (WGS) entry which is preliminary data.</text>
</comment>
<name>A0A1R4I447_9GAMM</name>
<reference evidence="2 5" key="2">
    <citation type="submission" date="2020-07" db="EMBL/GenBank/DDBJ databases">
        <title>Halophilic bacteria isolated from french cheeses.</title>
        <authorList>
            <person name="Kothe C.I."/>
            <person name="Farah-Kraiem B."/>
            <person name="Renault P."/>
            <person name="Dridi B."/>
        </authorList>
    </citation>
    <scope>NUCLEOTIDE SEQUENCE [LARGE SCALE GENOMIC DNA]</scope>
    <source>
        <strain evidence="2 5">FME16</strain>
    </source>
</reference>
<keyword evidence="1" id="KW-0472">Membrane</keyword>
<feature type="transmembrane region" description="Helical" evidence="1">
    <location>
        <begin position="16"/>
        <end position="39"/>
    </location>
</feature>
<keyword evidence="1" id="KW-0812">Transmembrane</keyword>
<dbReference type="Pfam" id="PF10002">
    <property type="entry name" value="DUF2243"/>
    <property type="match status" value="1"/>
</dbReference>
<dbReference type="InterPro" id="IPR018719">
    <property type="entry name" value="DUF2243_membrane"/>
</dbReference>
<proteinExistence type="predicted"/>
<feature type="transmembrane region" description="Helical" evidence="1">
    <location>
        <begin position="59"/>
        <end position="76"/>
    </location>
</feature>
<feature type="transmembrane region" description="Helical" evidence="1">
    <location>
        <begin position="88"/>
        <end position="108"/>
    </location>
</feature>
<protein>
    <submittedName>
        <fullName evidence="2">DUF2243 domain-containing protein</fullName>
    </submittedName>
    <submittedName>
        <fullName evidence="3">Membrane protein</fullName>
    </submittedName>
</protein>
<sequence>MASYPASSVFDTQRSLWAAILMGIGVMAAVDEIVFHQLLQWHHFFDFSTPAFGILSDGLLHAFELLAIVVGVFMLLDLSQRKRLSIPWAQAGFFLGMGGFQLFDGVINHKILRLHQIRYGVDPLMYDVVWNGAAIGLLLVGVWLLFRAKHLARR</sequence>
<organism evidence="3 4">
    <name type="scientific">Halomonas citrativorans</name>
    <dbReference type="NCBI Taxonomy" id="2742612"/>
    <lineage>
        <taxon>Bacteria</taxon>
        <taxon>Pseudomonadati</taxon>
        <taxon>Pseudomonadota</taxon>
        <taxon>Gammaproteobacteria</taxon>
        <taxon>Oceanospirillales</taxon>
        <taxon>Halomonadaceae</taxon>
        <taxon>Halomonas</taxon>
    </lineage>
</organism>
<dbReference type="AlphaFoldDB" id="A0A1R4I447"/>
<evidence type="ECO:0000313" key="4">
    <source>
        <dbReference type="Proteomes" id="UP000196331"/>
    </source>
</evidence>